<proteinExistence type="predicted"/>
<sequence length="111" mass="11996">MLWRHARTATLAALPRARPWSPAHPIFPPCFSQPCGESGTSTNSPTPVSLARHIARGSPSTIGDPLFNVQLGERMSAKTRKSAVVYRRALLAMAGIAALYLAVEFIVMNPL</sequence>
<gene>
    <name evidence="2" type="ORF">F1599_14500</name>
</gene>
<comment type="caution">
    <text evidence="2">The sequence shown here is derived from an EMBL/GenBank/DDBJ whole genome shotgun (WGS) entry which is preliminary data.</text>
</comment>
<name>A0A5M8AI89_9BURK</name>
<keyword evidence="1" id="KW-0812">Transmembrane</keyword>
<dbReference type="AlphaFoldDB" id="A0A5M8AI89"/>
<evidence type="ECO:0000256" key="1">
    <source>
        <dbReference type="SAM" id="Phobius"/>
    </source>
</evidence>
<evidence type="ECO:0000313" key="2">
    <source>
        <dbReference type="EMBL" id="KAA6123093.1"/>
    </source>
</evidence>
<keyword evidence="3" id="KW-1185">Reference proteome</keyword>
<accession>A0A5M8AI89</accession>
<reference evidence="2 3" key="1">
    <citation type="submission" date="2019-09" db="EMBL/GenBank/DDBJ databases">
        <title>Isolation of a novel species in the genus Cupriavidus from patients with sepsis using whole genome sequencing.</title>
        <authorList>
            <person name="Kweon O.J."/>
            <person name="Lee M.-K."/>
        </authorList>
    </citation>
    <scope>NUCLEOTIDE SEQUENCE [LARGE SCALE GENOMIC DNA]</scope>
    <source>
        <strain evidence="2 3">MKL-01</strain>
    </source>
</reference>
<organism evidence="2 3">
    <name type="scientific">Cupriavidus cauae</name>
    <dbReference type="NCBI Taxonomy" id="2608999"/>
    <lineage>
        <taxon>Bacteria</taxon>
        <taxon>Pseudomonadati</taxon>
        <taxon>Pseudomonadota</taxon>
        <taxon>Betaproteobacteria</taxon>
        <taxon>Burkholderiales</taxon>
        <taxon>Burkholderiaceae</taxon>
        <taxon>Cupriavidus</taxon>
    </lineage>
</organism>
<keyword evidence="1" id="KW-1133">Transmembrane helix</keyword>
<feature type="transmembrane region" description="Helical" evidence="1">
    <location>
        <begin position="89"/>
        <end position="108"/>
    </location>
</feature>
<protein>
    <submittedName>
        <fullName evidence="2">Uncharacterized protein</fullName>
    </submittedName>
</protein>
<evidence type="ECO:0000313" key="3">
    <source>
        <dbReference type="Proteomes" id="UP000324324"/>
    </source>
</evidence>
<keyword evidence="1" id="KW-0472">Membrane</keyword>
<dbReference type="EMBL" id="VWRN01000035">
    <property type="protein sequence ID" value="KAA6123093.1"/>
    <property type="molecule type" value="Genomic_DNA"/>
</dbReference>
<dbReference type="Proteomes" id="UP000324324">
    <property type="component" value="Unassembled WGS sequence"/>
</dbReference>